<feature type="repeat" description="WD" evidence="3">
    <location>
        <begin position="93"/>
        <end position="124"/>
    </location>
</feature>
<dbReference type="Pfam" id="PF00400">
    <property type="entry name" value="WD40"/>
    <property type="match status" value="2"/>
</dbReference>
<dbReference type="AlphaFoldDB" id="A0A3M7STB5"/>
<evidence type="ECO:0000256" key="3">
    <source>
        <dbReference type="PROSITE-ProRule" id="PRU00221"/>
    </source>
</evidence>
<comment type="caution">
    <text evidence="4">The sequence shown here is derived from an EMBL/GenBank/DDBJ whole genome shotgun (WGS) entry which is preliminary data.</text>
</comment>
<dbReference type="PROSITE" id="PS50082">
    <property type="entry name" value="WD_REPEATS_2"/>
    <property type="match status" value="1"/>
</dbReference>
<evidence type="ECO:0000256" key="2">
    <source>
        <dbReference type="ARBA" id="ARBA00022737"/>
    </source>
</evidence>
<evidence type="ECO:0000313" key="5">
    <source>
        <dbReference type="Proteomes" id="UP000276133"/>
    </source>
</evidence>
<dbReference type="PROSITE" id="PS50294">
    <property type="entry name" value="WD_REPEATS_REGION"/>
    <property type="match status" value="1"/>
</dbReference>
<dbReference type="Gene3D" id="2.130.10.10">
    <property type="entry name" value="YVTN repeat-like/Quinoprotein amine dehydrogenase"/>
    <property type="match status" value="1"/>
</dbReference>
<organism evidence="4 5">
    <name type="scientific">Brachionus plicatilis</name>
    <name type="common">Marine rotifer</name>
    <name type="synonym">Brachionus muelleri</name>
    <dbReference type="NCBI Taxonomy" id="10195"/>
    <lineage>
        <taxon>Eukaryota</taxon>
        <taxon>Metazoa</taxon>
        <taxon>Spiralia</taxon>
        <taxon>Gnathifera</taxon>
        <taxon>Rotifera</taxon>
        <taxon>Eurotatoria</taxon>
        <taxon>Monogononta</taxon>
        <taxon>Pseudotrocha</taxon>
        <taxon>Ploima</taxon>
        <taxon>Brachionidae</taxon>
        <taxon>Brachionus</taxon>
    </lineage>
</organism>
<dbReference type="InterPro" id="IPR036322">
    <property type="entry name" value="WD40_repeat_dom_sf"/>
</dbReference>
<evidence type="ECO:0000313" key="4">
    <source>
        <dbReference type="EMBL" id="RNA38860.1"/>
    </source>
</evidence>
<keyword evidence="1 3" id="KW-0853">WD repeat</keyword>
<dbReference type="SUPFAM" id="SSF50978">
    <property type="entry name" value="WD40 repeat-like"/>
    <property type="match status" value="1"/>
</dbReference>
<dbReference type="STRING" id="10195.A0A3M7STB5"/>
<dbReference type="SMART" id="SM00320">
    <property type="entry name" value="WD40"/>
    <property type="match status" value="3"/>
</dbReference>
<dbReference type="PANTHER" id="PTHR19848">
    <property type="entry name" value="WD40 REPEAT PROTEIN"/>
    <property type="match status" value="1"/>
</dbReference>
<dbReference type="InterPro" id="IPR001680">
    <property type="entry name" value="WD40_rpt"/>
</dbReference>
<reference evidence="4 5" key="1">
    <citation type="journal article" date="2018" name="Sci. Rep.">
        <title>Genomic signatures of local adaptation to the degree of environmental predictability in rotifers.</title>
        <authorList>
            <person name="Franch-Gras L."/>
            <person name="Hahn C."/>
            <person name="Garcia-Roger E.M."/>
            <person name="Carmona M.J."/>
            <person name="Serra M."/>
            <person name="Gomez A."/>
        </authorList>
    </citation>
    <scope>NUCLEOTIDE SEQUENCE [LARGE SCALE GENOMIC DNA]</scope>
    <source>
        <strain evidence="4">HYR1</strain>
    </source>
</reference>
<gene>
    <name evidence="4" type="ORF">BpHYR1_044356</name>
</gene>
<accession>A0A3M7STB5</accession>
<dbReference type="EMBL" id="REGN01000811">
    <property type="protein sequence ID" value="RNA38860.1"/>
    <property type="molecule type" value="Genomic_DNA"/>
</dbReference>
<name>A0A3M7STB5_BRAPC</name>
<dbReference type="InterPro" id="IPR015943">
    <property type="entry name" value="WD40/YVTN_repeat-like_dom_sf"/>
</dbReference>
<dbReference type="OrthoDB" id="301502at2759"/>
<proteinExistence type="predicted"/>
<protein>
    <submittedName>
        <fullName evidence="4">High-affnity carbon uptake Hat</fullName>
    </submittedName>
</protein>
<dbReference type="PANTHER" id="PTHR19848:SF8">
    <property type="entry name" value="F-BOX AND WD REPEAT DOMAIN CONTAINING 7"/>
    <property type="match status" value="1"/>
</dbReference>
<dbReference type="Proteomes" id="UP000276133">
    <property type="component" value="Unassembled WGS sequence"/>
</dbReference>
<sequence>MEMTYGQVLKAYFSEKSKKTNSNLTNFFIFEILSLKEQQLFKRFAIFGTLGNYLHIHSHNYRYLVTCTHFNKHTISSILCSQTNTNLAIKNTLNGHTNIVSALAVLHNGDLASGSYDDTIKIWNSFDGIEKMTISGFLSWHSSLLVLQNGDLAYGLRDNTIKILNSIDGTLKMTLFGHSNDVVCLALLHNGDLASGSYSKLLQHTSDFILGNKGATNFIFNSSKKEDFLFNLCNKLNKTIVYLLRAP</sequence>
<evidence type="ECO:0000256" key="1">
    <source>
        <dbReference type="ARBA" id="ARBA00022574"/>
    </source>
</evidence>
<keyword evidence="5" id="KW-1185">Reference proteome</keyword>
<keyword evidence="2" id="KW-0677">Repeat</keyword>